<dbReference type="Proteomes" id="UP000298458">
    <property type="component" value="Unassembled WGS sequence"/>
</dbReference>
<gene>
    <name evidence="2" type="ORF">EHO60_12810</name>
</gene>
<feature type="transmembrane region" description="Helical" evidence="1">
    <location>
        <begin position="61"/>
        <end position="78"/>
    </location>
</feature>
<sequence length="655" mass="72914">MLRWTLLVRNPDTSFGVAWLQFIAGLLPNLHHRKSGRIFTATFALLSPGLLLASVNGTLSLSALFAGATLGVFLRQYVSTFYGHSSNEEDPLLRYFYINRPYKNSLEFTKNPKAGLLVALLFLVLERLLAYFGITPFTEGILQDTEFAPGISSKYAFALTLDGLGAWLSALLYFLAEETSSHDTDPPVKQWRTGILAGFTGSLILGMLQAIFPETDFPFSSGNALTFGVSGFFSDAAAFGIAMPILAGYFLYFVHSRNWRIITRIVLTSAILLPMAIAGRFQGPGFWILTMLQSIVCTGLSYQGGIRSRIWKFAFLPAVLLVSVGLFVGMYFLGGQEWSPTAWHLFHDHWAQAWGKGKGISKFLELSWRDGWIQTLSAWNWWKEAPFFGHGFGSFALRWIELGPKGSVPALGQQDFSLSSPVFLLNEGGVTFFLLFFVWIGFESFSRGTYWTLLLLVFPVFFFLPWVGAAGSLAFLLFYILGSSGASTRTFPKWWIIPVFNLVCLVFGIGIAMKTLVRLSGLAQGPEFRYEERKTFQLSAKEKNVSKNGVRVHSFRSGTSWVIGDKNAVNLRVLLPIDPKPGKPVYLKWVFSDEKGIELQSRSTPLPNVSNAISLTVPSGAKVLTGKILRMSWFEAGPSEFLISTEDFDGLNRIR</sequence>
<dbReference type="EMBL" id="RQET01000009">
    <property type="protein sequence ID" value="TGK09093.1"/>
    <property type="molecule type" value="Genomic_DNA"/>
</dbReference>
<dbReference type="AlphaFoldDB" id="A0A4R9GBM8"/>
<evidence type="ECO:0000256" key="1">
    <source>
        <dbReference type="SAM" id="Phobius"/>
    </source>
</evidence>
<feature type="transmembrane region" description="Helical" evidence="1">
    <location>
        <begin position="261"/>
        <end position="279"/>
    </location>
</feature>
<feature type="transmembrane region" description="Helical" evidence="1">
    <location>
        <begin position="454"/>
        <end position="482"/>
    </location>
</feature>
<evidence type="ECO:0000313" key="2">
    <source>
        <dbReference type="EMBL" id="TGK09093.1"/>
    </source>
</evidence>
<keyword evidence="1" id="KW-1133">Transmembrane helix</keyword>
<feature type="transmembrane region" description="Helical" evidence="1">
    <location>
        <begin position="494"/>
        <end position="513"/>
    </location>
</feature>
<keyword evidence="3" id="KW-1185">Reference proteome</keyword>
<dbReference type="RefSeq" id="WP_135768776.1">
    <property type="nucleotide sequence ID" value="NZ_RQET01000009.1"/>
</dbReference>
<feature type="transmembrane region" description="Helical" evidence="1">
    <location>
        <begin position="232"/>
        <end position="254"/>
    </location>
</feature>
<name>A0A4R9GBM8_9LEPT</name>
<feature type="transmembrane region" description="Helical" evidence="1">
    <location>
        <begin position="154"/>
        <end position="175"/>
    </location>
</feature>
<feature type="transmembrane region" description="Helical" evidence="1">
    <location>
        <begin position="195"/>
        <end position="212"/>
    </location>
</feature>
<proteinExistence type="predicted"/>
<organism evidence="2 3">
    <name type="scientific">Leptospira fletcheri</name>
    <dbReference type="NCBI Taxonomy" id="2484981"/>
    <lineage>
        <taxon>Bacteria</taxon>
        <taxon>Pseudomonadati</taxon>
        <taxon>Spirochaetota</taxon>
        <taxon>Spirochaetia</taxon>
        <taxon>Leptospirales</taxon>
        <taxon>Leptospiraceae</taxon>
        <taxon>Leptospira</taxon>
    </lineage>
</organism>
<feature type="transmembrane region" description="Helical" evidence="1">
    <location>
        <begin position="13"/>
        <end position="31"/>
    </location>
</feature>
<evidence type="ECO:0000313" key="3">
    <source>
        <dbReference type="Proteomes" id="UP000298458"/>
    </source>
</evidence>
<accession>A0A4R9GBM8</accession>
<comment type="caution">
    <text evidence="2">The sequence shown here is derived from an EMBL/GenBank/DDBJ whole genome shotgun (WGS) entry which is preliminary data.</text>
</comment>
<protein>
    <submittedName>
        <fullName evidence="2">Uncharacterized protein</fullName>
    </submittedName>
</protein>
<keyword evidence="1" id="KW-0472">Membrane</keyword>
<feature type="transmembrane region" description="Helical" evidence="1">
    <location>
        <begin position="114"/>
        <end position="134"/>
    </location>
</feature>
<feature type="transmembrane region" description="Helical" evidence="1">
    <location>
        <begin position="422"/>
        <end position="442"/>
    </location>
</feature>
<feature type="transmembrane region" description="Helical" evidence="1">
    <location>
        <begin position="314"/>
        <end position="333"/>
    </location>
</feature>
<dbReference type="OrthoDB" id="342411at2"/>
<reference evidence="2" key="1">
    <citation type="journal article" date="2019" name="PLoS Negl. Trop. Dis.">
        <title>Revisiting the worldwide diversity of Leptospira species in the environment.</title>
        <authorList>
            <person name="Vincent A.T."/>
            <person name="Schiettekatte O."/>
            <person name="Bourhy P."/>
            <person name="Veyrier F.J."/>
            <person name="Picardeau M."/>
        </authorList>
    </citation>
    <scope>NUCLEOTIDE SEQUENCE [LARGE SCALE GENOMIC DNA]</scope>
    <source>
        <strain evidence="2">SSW15</strain>
    </source>
</reference>
<feature type="transmembrane region" description="Helical" evidence="1">
    <location>
        <begin position="285"/>
        <end position="302"/>
    </location>
</feature>
<keyword evidence="1" id="KW-0812">Transmembrane</keyword>